<sequence>LGADPYRVLGVKLGASKHEIKAAYRRLAMKHHPDRNPDDREGAEKRFKAVSEAF</sequence>
<dbReference type="PANTHER" id="PTHR43948">
    <property type="entry name" value="DNAJ HOMOLOG SUBFAMILY B"/>
    <property type="match status" value="1"/>
</dbReference>
<dbReference type="Gene3D" id="1.10.287.110">
    <property type="entry name" value="DnaJ domain"/>
    <property type="match status" value="1"/>
</dbReference>
<feature type="domain" description="J" evidence="2">
    <location>
        <begin position="4"/>
        <end position="54"/>
    </location>
</feature>
<dbReference type="STRING" id="2903.R1CTE2"/>
<reference evidence="3" key="2">
    <citation type="submission" date="2024-10" db="UniProtKB">
        <authorList>
            <consortium name="EnsemblProtists"/>
        </authorList>
    </citation>
    <scope>IDENTIFICATION</scope>
</reference>
<dbReference type="InterPro" id="IPR001623">
    <property type="entry name" value="DnaJ_domain"/>
</dbReference>
<dbReference type="GO" id="GO:0051082">
    <property type="term" value="F:unfolded protein binding"/>
    <property type="evidence" value="ECO:0007669"/>
    <property type="project" value="TreeGrafter"/>
</dbReference>
<dbReference type="Proteomes" id="UP000013827">
    <property type="component" value="Unassembled WGS sequence"/>
</dbReference>
<dbReference type="EnsemblProtists" id="EOD05565">
    <property type="protein sequence ID" value="EOD05565"/>
    <property type="gene ID" value="EMIHUDRAFT_60401"/>
</dbReference>
<dbReference type="GO" id="GO:0005737">
    <property type="term" value="C:cytoplasm"/>
    <property type="evidence" value="ECO:0007669"/>
    <property type="project" value="TreeGrafter"/>
</dbReference>
<dbReference type="PANTHER" id="PTHR43948:SF10">
    <property type="entry name" value="MRJ, ISOFORM E"/>
    <property type="match status" value="1"/>
</dbReference>
<dbReference type="SMART" id="SM00271">
    <property type="entry name" value="DnaJ"/>
    <property type="match status" value="1"/>
</dbReference>
<dbReference type="CDD" id="cd06257">
    <property type="entry name" value="DnaJ"/>
    <property type="match status" value="1"/>
</dbReference>
<name>A0A0D3I2T0_EMIH1</name>
<dbReference type="InterPro" id="IPR036869">
    <property type="entry name" value="J_dom_sf"/>
</dbReference>
<reference evidence="4" key="1">
    <citation type="journal article" date="2013" name="Nature">
        <title>Pan genome of the phytoplankton Emiliania underpins its global distribution.</title>
        <authorList>
            <person name="Read B.A."/>
            <person name="Kegel J."/>
            <person name="Klute M.J."/>
            <person name="Kuo A."/>
            <person name="Lefebvre S.C."/>
            <person name="Maumus F."/>
            <person name="Mayer C."/>
            <person name="Miller J."/>
            <person name="Monier A."/>
            <person name="Salamov A."/>
            <person name="Young J."/>
            <person name="Aguilar M."/>
            <person name="Claverie J.M."/>
            <person name="Frickenhaus S."/>
            <person name="Gonzalez K."/>
            <person name="Herman E.K."/>
            <person name="Lin Y.C."/>
            <person name="Napier J."/>
            <person name="Ogata H."/>
            <person name="Sarno A.F."/>
            <person name="Shmutz J."/>
            <person name="Schroeder D."/>
            <person name="de Vargas C."/>
            <person name="Verret F."/>
            <person name="von Dassow P."/>
            <person name="Valentin K."/>
            <person name="Van de Peer Y."/>
            <person name="Wheeler G."/>
            <person name="Dacks J.B."/>
            <person name="Delwiche C.F."/>
            <person name="Dyhrman S.T."/>
            <person name="Glockner G."/>
            <person name="John U."/>
            <person name="Richards T."/>
            <person name="Worden A.Z."/>
            <person name="Zhang X."/>
            <person name="Grigoriev I.V."/>
            <person name="Allen A.E."/>
            <person name="Bidle K."/>
            <person name="Borodovsky M."/>
            <person name="Bowler C."/>
            <person name="Brownlee C."/>
            <person name="Cock J.M."/>
            <person name="Elias M."/>
            <person name="Gladyshev V.N."/>
            <person name="Groth M."/>
            <person name="Guda C."/>
            <person name="Hadaegh A."/>
            <person name="Iglesias-Rodriguez M.D."/>
            <person name="Jenkins J."/>
            <person name="Jones B.M."/>
            <person name="Lawson T."/>
            <person name="Leese F."/>
            <person name="Lindquist E."/>
            <person name="Lobanov A."/>
            <person name="Lomsadze A."/>
            <person name="Malik S.B."/>
            <person name="Marsh M.E."/>
            <person name="Mackinder L."/>
            <person name="Mock T."/>
            <person name="Mueller-Roeber B."/>
            <person name="Pagarete A."/>
            <person name="Parker M."/>
            <person name="Probert I."/>
            <person name="Quesneville H."/>
            <person name="Raines C."/>
            <person name="Rensing S.A."/>
            <person name="Riano-Pachon D.M."/>
            <person name="Richier S."/>
            <person name="Rokitta S."/>
            <person name="Shiraiwa Y."/>
            <person name="Soanes D.M."/>
            <person name="van der Giezen M."/>
            <person name="Wahlund T.M."/>
            <person name="Williams B."/>
            <person name="Wilson W."/>
            <person name="Wolfe G."/>
            <person name="Wurch L.L."/>
        </authorList>
    </citation>
    <scope>NUCLEOTIDE SEQUENCE</scope>
</reference>
<dbReference type="OMA" id="RREAMRW"/>
<dbReference type="KEGG" id="ehx:EMIHUDRAFT_60401"/>
<dbReference type="GeneID" id="17251777"/>
<dbReference type="HOGENOM" id="CLU_017633_18_3_1"/>
<dbReference type="SUPFAM" id="SSF46565">
    <property type="entry name" value="Chaperone J-domain"/>
    <property type="match status" value="1"/>
</dbReference>
<dbReference type="AlphaFoldDB" id="A0A0D3I2T0"/>
<evidence type="ECO:0000256" key="1">
    <source>
        <dbReference type="SAM" id="MobiDB-lite"/>
    </source>
</evidence>
<dbReference type="GO" id="GO:0044183">
    <property type="term" value="F:protein folding chaperone"/>
    <property type="evidence" value="ECO:0007669"/>
    <property type="project" value="TreeGrafter"/>
</dbReference>
<dbReference type="GO" id="GO:0051087">
    <property type="term" value="F:protein-folding chaperone binding"/>
    <property type="evidence" value="ECO:0007669"/>
    <property type="project" value="TreeGrafter"/>
</dbReference>
<accession>A0A0D3I2T0</accession>
<dbReference type="RefSeq" id="XP_005757994.1">
    <property type="nucleotide sequence ID" value="XM_005757937.1"/>
</dbReference>
<proteinExistence type="predicted"/>
<dbReference type="PROSITE" id="PS50076">
    <property type="entry name" value="DNAJ_2"/>
    <property type="match status" value="1"/>
</dbReference>
<feature type="compositionally biased region" description="Basic and acidic residues" evidence="1">
    <location>
        <begin position="34"/>
        <end position="54"/>
    </location>
</feature>
<evidence type="ECO:0000313" key="4">
    <source>
        <dbReference type="Proteomes" id="UP000013827"/>
    </source>
</evidence>
<evidence type="ECO:0000313" key="3">
    <source>
        <dbReference type="EnsemblProtists" id="EOD05565"/>
    </source>
</evidence>
<dbReference type="Pfam" id="PF00226">
    <property type="entry name" value="DnaJ"/>
    <property type="match status" value="1"/>
</dbReference>
<evidence type="ECO:0000259" key="2">
    <source>
        <dbReference type="PROSITE" id="PS50076"/>
    </source>
</evidence>
<feature type="region of interest" description="Disordered" evidence="1">
    <location>
        <begin position="29"/>
        <end position="54"/>
    </location>
</feature>
<keyword evidence="4" id="KW-1185">Reference proteome</keyword>
<protein>
    <recommendedName>
        <fullName evidence="2">J domain-containing protein</fullName>
    </recommendedName>
</protein>
<organism evidence="3 4">
    <name type="scientific">Emiliania huxleyi (strain CCMP1516)</name>
    <dbReference type="NCBI Taxonomy" id="280463"/>
    <lineage>
        <taxon>Eukaryota</taxon>
        <taxon>Haptista</taxon>
        <taxon>Haptophyta</taxon>
        <taxon>Prymnesiophyceae</taxon>
        <taxon>Isochrysidales</taxon>
        <taxon>Noelaerhabdaceae</taxon>
        <taxon>Emiliania</taxon>
    </lineage>
</organism>
<dbReference type="eggNOG" id="KOG0714">
    <property type="taxonomic scope" value="Eukaryota"/>
</dbReference>
<dbReference type="PaxDb" id="2903-EOD05565"/>
<dbReference type="GO" id="GO:0005634">
    <property type="term" value="C:nucleus"/>
    <property type="evidence" value="ECO:0007669"/>
    <property type="project" value="TreeGrafter"/>
</dbReference>
<dbReference type="PRINTS" id="PR00625">
    <property type="entry name" value="JDOMAIN"/>
</dbReference>